<organism evidence="1 2">
    <name type="scientific">Blepharisma stoltei</name>
    <dbReference type="NCBI Taxonomy" id="1481888"/>
    <lineage>
        <taxon>Eukaryota</taxon>
        <taxon>Sar</taxon>
        <taxon>Alveolata</taxon>
        <taxon>Ciliophora</taxon>
        <taxon>Postciliodesmatophora</taxon>
        <taxon>Heterotrichea</taxon>
        <taxon>Heterotrichida</taxon>
        <taxon>Blepharismidae</taxon>
        <taxon>Blepharisma</taxon>
    </lineage>
</organism>
<dbReference type="EMBL" id="CAJZBQ010000011">
    <property type="protein sequence ID" value="CAG9314161.1"/>
    <property type="molecule type" value="Genomic_DNA"/>
</dbReference>
<dbReference type="Proteomes" id="UP001162131">
    <property type="component" value="Unassembled WGS sequence"/>
</dbReference>
<evidence type="ECO:0000313" key="2">
    <source>
        <dbReference type="Proteomes" id="UP001162131"/>
    </source>
</evidence>
<dbReference type="PROSITE" id="PS50096">
    <property type="entry name" value="IQ"/>
    <property type="match status" value="1"/>
</dbReference>
<name>A0AAU9IK60_9CILI</name>
<proteinExistence type="predicted"/>
<dbReference type="AlphaFoldDB" id="A0AAU9IK60"/>
<reference evidence="1" key="1">
    <citation type="submission" date="2021-09" db="EMBL/GenBank/DDBJ databases">
        <authorList>
            <consortium name="AG Swart"/>
            <person name="Singh M."/>
            <person name="Singh A."/>
            <person name="Seah K."/>
            <person name="Emmerich C."/>
        </authorList>
    </citation>
    <scope>NUCLEOTIDE SEQUENCE</scope>
    <source>
        <strain evidence="1">ATCC30299</strain>
    </source>
</reference>
<evidence type="ECO:0000313" key="1">
    <source>
        <dbReference type="EMBL" id="CAG9314161.1"/>
    </source>
</evidence>
<comment type="caution">
    <text evidence="1">The sequence shown here is derived from an EMBL/GenBank/DDBJ whole genome shotgun (WGS) entry which is preliminary data.</text>
</comment>
<sequence length="429" mass="49119">MRKTQEPFNSLLKGLEGEFKNINYSLSKVQTQLPSHLLPSDFFKLQQQLTSMHQSLKPNENSAVIKLPVLAKTTNSQANLTSNQDYRRPIRSVLSEQRTRSSIINPQNSYGRTWLNNRYNLPEPTKSNFRALGTKKYSKPKVAKYYKAKVLPRQYREDPQSDPPPITEQDVEDGMMNLITRGLIPKDVDLSPAFERGVPPLKMQTAAIHDWRDKAPPAPTISSSNMQLAIYEPKINDQSRPLFTLESPGEIQEIAQQEKPAIKNYEEIVDTYSQHQITIRKGKILVTPEFLSFKRIYSEVWSNIAEALQMAEEIFGKYGAGIVYLDGKKLADLAKDELRTLKEHEIISCIINAKSVVPFIQNPNIKYKTPLGKDLACVKIQSAWRGYKAFVAYQQLKILIEKANIIKKGFKNYMIKKREKRESTEESNN</sequence>
<dbReference type="InterPro" id="IPR038752">
    <property type="entry name" value="IQCH"/>
</dbReference>
<dbReference type="PANTHER" id="PTHR14465">
    <property type="entry name" value="IQ DOMAIN-CONTAINING PROTEIN H"/>
    <property type="match status" value="1"/>
</dbReference>
<protein>
    <submittedName>
        <fullName evidence="1">Uncharacterized protein</fullName>
    </submittedName>
</protein>
<dbReference type="PANTHER" id="PTHR14465:SF0">
    <property type="entry name" value="IQ DOMAIN-CONTAINING PROTEIN H"/>
    <property type="match status" value="1"/>
</dbReference>
<keyword evidence="2" id="KW-1185">Reference proteome</keyword>
<accession>A0AAU9IK60</accession>
<gene>
    <name evidence="1" type="ORF">BSTOLATCC_MIC9958</name>
</gene>